<dbReference type="Proteomes" id="UP001169719">
    <property type="component" value="Unassembled WGS sequence"/>
</dbReference>
<dbReference type="EMBL" id="JAUEOZ010000003">
    <property type="protein sequence ID" value="MDN2483923.1"/>
    <property type="molecule type" value="Genomic_DNA"/>
</dbReference>
<name>A0ABT7Y7A4_9VIBR</name>
<protein>
    <submittedName>
        <fullName evidence="1">Uncharacterized protein</fullName>
    </submittedName>
</protein>
<sequence length="89" mass="9849">MPEVRFSKSELIDALTQVVNESSHTDVSRLAMQVFGVNVNPIHTTSNEVEFVGSVTIDEADRAKLLSPVKAESAEFYIAEIKRKLKSAK</sequence>
<accession>A0ABT7Y7A4</accession>
<reference evidence="1" key="1">
    <citation type="submission" date="2024-05" db="EMBL/GenBank/DDBJ databases">
        <title>Genome Sequences of Four Agar- Degrading Marine Bacteria.</title>
        <authorList>
            <person name="Phillips E.K."/>
            <person name="Shaffer J.C."/>
            <person name="Henson M.W."/>
            <person name="Temperton B."/>
            <person name="Thrash C.J."/>
            <person name="Martin M.O."/>
        </authorList>
    </citation>
    <scope>NUCLEOTIDE SEQUENCE</scope>
    <source>
        <strain evidence="1">EKP203</strain>
    </source>
</reference>
<dbReference type="RefSeq" id="WP_289964100.1">
    <property type="nucleotide sequence ID" value="NZ_JAUEOZ010000003.1"/>
</dbReference>
<proteinExistence type="predicted"/>
<evidence type="ECO:0000313" key="2">
    <source>
        <dbReference type="Proteomes" id="UP001169719"/>
    </source>
</evidence>
<gene>
    <name evidence="1" type="ORF">QWJ08_21445</name>
</gene>
<evidence type="ECO:0000313" key="1">
    <source>
        <dbReference type="EMBL" id="MDN2483923.1"/>
    </source>
</evidence>
<organism evidence="1 2">
    <name type="scientific">Vibrio agarivorans</name>
    <dbReference type="NCBI Taxonomy" id="153622"/>
    <lineage>
        <taxon>Bacteria</taxon>
        <taxon>Pseudomonadati</taxon>
        <taxon>Pseudomonadota</taxon>
        <taxon>Gammaproteobacteria</taxon>
        <taxon>Vibrionales</taxon>
        <taxon>Vibrionaceae</taxon>
        <taxon>Vibrio</taxon>
    </lineage>
</organism>
<comment type="caution">
    <text evidence="1">The sequence shown here is derived from an EMBL/GenBank/DDBJ whole genome shotgun (WGS) entry which is preliminary data.</text>
</comment>
<keyword evidence="2" id="KW-1185">Reference proteome</keyword>